<dbReference type="SUPFAM" id="SSF46955">
    <property type="entry name" value="Putative DNA-binding domain"/>
    <property type="match status" value="1"/>
</dbReference>
<evidence type="ECO:0000256" key="3">
    <source>
        <dbReference type="ARBA" id="ARBA00011209"/>
    </source>
</evidence>
<dbReference type="KEGG" id="mbah:HYN46_02665"/>
<dbReference type="FunFam" id="3.50.40.10:FF:000001">
    <property type="entry name" value="Phenylalanine--tRNA ligase beta subunit"/>
    <property type="match status" value="1"/>
</dbReference>
<dbReference type="Gene3D" id="2.40.50.140">
    <property type="entry name" value="Nucleic acid-binding proteins"/>
    <property type="match status" value="1"/>
</dbReference>
<dbReference type="AlphaFoldDB" id="A0A345P3L7"/>
<comment type="subunit">
    <text evidence="3 15">Tetramer of two alpha and two beta subunits.</text>
</comment>
<dbReference type="PANTHER" id="PTHR10947">
    <property type="entry name" value="PHENYLALANYL-TRNA SYNTHETASE BETA CHAIN AND LEUCINE-RICH REPEAT-CONTAINING PROTEIN 47"/>
    <property type="match status" value="1"/>
</dbReference>
<dbReference type="EC" id="6.1.1.20" evidence="15"/>
<feature type="binding site" evidence="15">
    <location>
        <position position="461"/>
    </location>
    <ligand>
        <name>Mg(2+)</name>
        <dbReference type="ChEBI" id="CHEBI:18420"/>
        <note>shared with alpha subunit</note>
    </ligand>
</feature>
<dbReference type="SMART" id="SM00874">
    <property type="entry name" value="B5"/>
    <property type="match status" value="1"/>
</dbReference>
<dbReference type="SUPFAM" id="SSF55681">
    <property type="entry name" value="Class II aaRS and biotin synthetases"/>
    <property type="match status" value="1"/>
</dbReference>
<feature type="domain" description="B5" evidence="19">
    <location>
        <begin position="408"/>
        <end position="483"/>
    </location>
</feature>
<dbReference type="Pfam" id="PF17759">
    <property type="entry name" value="tRNA_synthFbeta"/>
    <property type="match status" value="1"/>
</dbReference>
<dbReference type="SUPFAM" id="SSF50249">
    <property type="entry name" value="Nucleic acid-binding proteins"/>
    <property type="match status" value="1"/>
</dbReference>
<evidence type="ECO:0000256" key="10">
    <source>
        <dbReference type="ARBA" id="ARBA00022842"/>
    </source>
</evidence>
<dbReference type="InterPro" id="IPR002547">
    <property type="entry name" value="tRNA-bd_dom"/>
</dbReference>
<evidence type="ECO:0000256" key="12">
    <source>
        <dbReference type="ARBA" id="ARBA00022917"/>
    </source>
</evidence>
<evidence type="ECO:0000256" key="5">
    <source>
        <dbReference type="ARBA" id="ARBA00022555"/>
    </source>
</evidence>
<dbReference type="CDD" id="cd00769">
    <property type="entry name" value="PheRS_beta_core"/>
    <property type="match status" value="1"/>
</dbReference>
<dbReference type="InterPro" id="IPR004532">
    <property type="entry name" value="Phe-tRNA-ligase_IIc_bsu_bact"/>
</dbReference>
<reference evidence="20 21" key="1">
    <citation type="submission" date="2018-07" db="EMBL/GenBank/DDBJ databases">
        <title>Genome sequencing of Moraxellaceae gen. HYN0046.</title>
        <authorList>
            <person name="Kim M."/>
            <person name="Yi H."/>
        </authorList>
    </citation>
    <scope>NUCLEOTIDE SEQUENCE [LARGE SCALE GENOMIC DNA]</scope>
    <source>
        <strain evidence="20 21">HYN0046</strain>
    </source>
</reference>
<dbReference type="PROSITE" id="PS51483">
    <property type="entry name" value="B5"/>
    <property type="match status" value="1"/>
</dbReference>
<keyword evidence="11 16" id="KW-0694">RNA-binding</keyword>
<dbReference type="GO" id="GO:0005524">
    <property type="term" value="F:ATP binding"/>
    <property type="evidence" value="ECO:0007669"/>
    <property type="project" value="UniProtKB-UniRule"/>
</dbReference>
<comment type="catalytic activity">
    <reaction evidence="14 15">
        <text>tRNA(Phe) + L-phenylalanine + ATP = L-phenylalanyl-tRNA(Phe) + AMP + diphosphate + H(+)</text>
        <dbReference type="Rhea" id="RHEA:19413"/>
        <dbReference type="Rhea" id="RHEA-COMP:9668"/>
        <dbReference type="Rhea" id="RHEA-COMP:9699"/>
        <dbReference type="ChEBI" id="CHEBI:15378"/>
        <dbReference type="ChEBI" id="CHEBI:30616"/>
        <dbReference type="ChEBI" id="CHEBI:33019"/>
        <dbReference type="ChEBI" id="CHEBI:58095"/>
        <dbReference type="ChEBI" id="CHEBI:78442"/>
        <dbReference type="ChEBI" id="CHEBI:78531"/>
        <dbReference type="ChEBI" id="CHEBI:456215"/>
        <dbReference type="EC" id="6.1.1.20"/>
    </reaction>
</comment>
<keyword evidence="21" id="KW-1185">Reference proteome</keyword>
<evidence type="ECO:0000256" key="6">
    <source>
        <dbReference type="ARBA" id="ARBA00022598"/>
    </source>
</evidence>
<dbReference type="Gene3D" id="3.50.40.10">
    <property type="entry name" value="Phenylalanyl-trna Synthetase, Chain B, domain 3"/>
    <property type="match status" value="1"/>
</dbReference>
<keyword evidence="4 15" id="KW-0963">Cytoplasm</keyword>
<comment type="similarity">
    <text evidence="2 15">Belongs to the phenylalanyl-tRNA synthetase beta subunit family. Type 1 subfamily.</text>
</comment>
<gene>
    <name evidence="15" type="primary">pheT</name>
    <name evidence="20" type="ORF">HYN46_02665</name>
</gene>
<keyword evidence="10 15" id="KW-0460">Magnesium</keyword>
<dbReference type="EMBL" id="CP031222">
    <property type="protein sequence ID" value="AXI01876.1"/>
    <property type="molecule type" value="Genomic_DNA"/>
</dbReference>
<dbReference type="InterPro" id="IPR045864">
    <property type="entry name" value="aa-tRNA-synth_II/BPL/LPL"/>
</dbReference>
<dbReference type="InterPro" id="IPR045060">
    <property type="entry name" value="Phe-tRNA-ligase_IIc_bsu"/>
</dbReference>
<dbReference type="GO" id="GO:0000287">
    <property type="term" value="F:magnesium ion binding"/>
    <property type="evidence" value="ECO:0007669"/>
    <property type="project" value="UniProtKB-UniRule"/>
</dbReference>
<feature type="binding site" evidence="15">
    <location>
        <position position="470"/>
    </location>
    <ligand>
        <name>Mg(2+)</name>
        <dbReference type="ChEBI" id="CHEBI:18420"/>
        <note>shared with alpha subunit</note>
    </ligand>
</feature>
<dbReference type="SUPFAM" id="SSF56037">
    <property type="entry name" value="PheT/TilS domain"/>
    <property type="match status" value="1"/>
</dbReference>
<dbReference type="CDD" id="cd02796">
    <property type="entry name" value="tRNA_bind_bactPheRS"/>
    <property type="match status" value="1"/>
</dbReference>
<keyword evidence="9 15" id="KW-0067">ATP-binding</keyword>
<feature type="binding site" evidence="15">
    <location>
        <position position="471"/>
    </location>
    <ligand>
        <name>Mg(2+)</name>
        <dbReference type="ChEBI" id="CHEBI:18420"/>
        <note>shared with alpha subunit</note>
    </ligand>
</feature>
<dbReference type="InterPro" id="IPR005147">
    <property type="entry name" value="tRNA_synthase_B5-dom"/>
</dbReference>
<evidence type="ECO:0000259" key="18">
    <source>
        <dbReference type="PROSITE" id="PS51447"/>
    </source>
</evidence>
<name>A0A345P3L7_9GAMM</name>
<dbReference type="GO" id="GO:0004826">
    <property type="term" value="F:phenylalanine-tRNA ligase activity"/>
    <property type="evidence" value="ECO:0007669"/>
    <property type="project" value="UniProtKB-UniRule"/>
</dbReference>
<evidence type="ECO:0000259" key="19">
    <source>
        <dbReference type="PROSITE" id="PS51483"/>
    </source>
</evidence>
<dbReference type="Gene3D" id="3.30.930.10">
    <property type="entry name" value="Bira Bifunctional Protein, Domain 2"/>
    <property type="match status" value="1"/>
</dbReference>
<dbReference type="Gene3D" id="3.30.70.380">
    <property type="entry name" value="Ferrodoxin-fold anticodon-binding domain"/>
    <property type="match status" value="1"/>
</dbReference>
<keyword evidence="13 15" id="KW-0030">Aminoacyl-tRNA synthetase</keyword>
<feature type="domain" description="TRNA-binding" evidence="17">
    <location>
        <begin position="39"/>
        <end position="152"/>
    </location>
</feature>
<dbReference type="Pfam" id="PF03483">
    <property type="entry name" value="B3_4"/>
    <property type="match status" value="1"/>
</dbReference>
<evidence type="ECO:0000256" key="8">
    <source>
        <dbReference type="ARBA" id="ARBA00022741"/>
    </source>
</evidence>
<evidence type="ECO:0000313" key="21">
    <source>
        <dbReference type="Proteomes" id="UP000253940"/>
    </source>
</evidence>
<evidence type="ECO:0000256" key="2">
    <source>
        <dbReference type="ARBA" id="ARBA00008653"/>
    </source>
</evidence>
<evidence type="ECO:0000256" key="1">
    <source>
        <dbReference type="ARBA" id="ARBA00004496"/>
    </source>
</evidence>
<evidence type="ECO:0000256" key="16">
    <source>
        <dbReference type="PROSITE-ProRule" id="PRU00209"/>
    </source>
</evidence>
<dbReference type="Proteomes" id="UP000253940">
    <property type="component" value="Chromosome"/>
</dbReference>
<evidence type="ECO:0000259" key="17">
    <source>
        <dbReference type="PROSITE" id="PS50886"/>
    </source>
</evidence>
<evidence type="ECO:0000256" key="11">
    <source>
        <dbReference type="ARBA" id="ARBA00022884"/>
    </source>
</evidence>
<dbReference type="PANTHER" id="PTHR10947:SF0">
    <property type="entry name" value="PHENYLALANINE--TRNA LIGASE BETA SUBUNIT"/>
    <property type="match status" value="1"/>
</dbReference>
<protein>
    <recommendedName>
        <fullName evidence="15">Phenylalanine--tRNA ligase beta subunit</fullName>
        <ecNumber evidence="15">6.1.1.20</ecNumber>
    </recommendedName>
    <alternativeName>
        <fullName evidence="15">Phenylalanyl-tRNA synthetase beta subunit</fullName>
        <shortName evidence="15">PheRS</shortName>
    </alternativeName>
</protein>
<dbReference type="RefSeq" id="WP_114897986.1">
    <property type="nucleotide sequence ID" value="NZ_CP031222.1"/>
</dbReference>
<dbReference type="FunFam" id="3.30.930.10:FF:000022">
    <property type="entry name" value="Phenylalanine--tRNA ligase beta subunit"/>
    <property type="match status" value="1"/>
</dbReference>
<feature type="binding site" evidence="15">
    <location>
        <position position="467"/>
    </location>
    <ligand>
        <name>Mg(2+)</name>
        <dbReference type="ChEBI" id="CHEBI:18420"/>
        <note>shared with alpha subunit</note>
    </ligand>
</feature>
<dbReference type="InterPro" id="IPR036690">
    <property type="entry name" value="Fdx_antiC-bd_sf"/>
</dbReference>
<comment type="subcellular location">
    <subcellularLocation>
        <location evidence="1 15">Cytoplasm</location>
    </subcellularLocation>
</comment>
<sequence>MKISESWLRSWVNPAVDSEALAHQLTMAGLEIDSNEPVAPFFHGVVVGEVLTVVQHPDADRLRVTTVNAGANVNNGEPLQIVCGAPNVAVGLKVAVALIGAVLPKDFKIKPSKLRGVDSQGMLCGATEIGLDDGVDGLMLLPSDAPIGVDIREYLKLDDRILELGITPNRGDCLSVKGIARELGVINSLAVNEPVIAIAPVTSDRKLSIQIADDVQRHGCPRYAGRVITGINTQAKTPTWMADALVRSGVRTHSVLVDITNYVLLELGQPLHAFDANTLQGGISVRVSEAGEKLTLLNDQEVTLDNDTLLICDESGAVAMAGVMGGLRSSVTDATTDIFLESAFFEPLALAGRARRYGLHTDASHRYERGVDFELPLPAIERATTLILQLAGGHAGPVTVVEQVAALPKRAPIYFTLGQVQRLLGFEVTADFVLHTLLSLGLHVTGNENGWNATPPSHRFDMSIAPDLSEEVARIYGYDNIPVKFPVQPMTLIPTEDRLSTQALRQTLVTLGYQEAVSFSFVDEKLERTLNPEVNPLRLANPMSSELGVMRTTLLSSLIPCVQYNLNRQQNRVRFFETGLRFVPNAAQEISELQQIPTLALIATGGRVPEQWTEAKPKMDFYDFKADVSQVLLSGRIGVNFTKSTRPWLHPGQSAEIIQHGVTIGYLGRLHPSLEDSLDLGVTWVAELDIAPLTAPQVSKFTELSRFPSVRRDIAVLISDSIQVSQIQTTIAAVAGDSMTKVWLFDEYTGQGVDVGLRSLAFALLWQHPERTLEDTEIKDGMQRVVEALSHTYGATLRAS</sequence>
<dbReference type="InterPro" id="IPR005121">
    <property type="entry name" value="Fdx_antiC-bd"/>
</dbReference>
<dbReference type="Gene3D" id="3.30.56.10">
    <property type="match status" value="2"/>
</dbReference>
<dbReference type="GO" id="GO:0006432">
    <property type="term" value="P:phenylalanyl-tRNA aminoacylation"/>
    <property type="evidence" value="ECO:0007669"/>
    <property type="project" value="UniProtKB-UniRule"/>
</dbReference>
<keyword evidence="5 16" id="KW-0820">tRNA-binding</keyword>
<dbReference type="PROSITE" id="PS51447">
    <property type="entry name" value="FDX_ACB"/>
    <property type="match status" value="1"/>
</dbReference>
<dbReference type="FunFam" id="2.40.50.140:FF:000045">
    <property type="entry name" value="Phenylalanine--tRNA ligase beta subunit"/>
    <property type="match status" value="1"/>
</dbReference>
<dbReference type="InterPro" id="IPR020825">
    <property type="entry name" value="Phe-tRNA_synthase-like_B3/B4"/>
</dbReference>
<dbReference type="InterPro" id="IPR012340">
    <property type="entry name" value="NA-bd_OB-fold"/>
</dbReference>
<dbReference type="NCBIfam" id="NF045760">
    <property type="entry name" value="YtpR"/>
    <property type="match status" value="1"/>
</dbReference>
<dbReference type="GO" id="GO:0009328">
    <property type="term" value="C:phenylalanine-tRNA ligase complex"/>
    <property type="evidence" value="ECO:0007669"/>
    <property type="project" value="TreeGrafter"/>
</dbReference>
<dbReference type="Pfam" id="PF03484">
    <property type="entry name" value="B5"/>
    <property type="match status" value="1"/>
</dbReference>
<evidence type="ECO:0000256" key="7">
    <source>
        <dbReference type="ARBA" id="ARBA00022723"/>
    </source>
</evidence>
<proteinExistence type="inferred from homology"/>
<dbReference type="Pfam" id="PF01588">
    <property type="entry name" value="tRNA_bind"/>
    <property type="match status" value="1"/>
</dbReference>
<dbReference type="FunFam" id="3.30.70.380:FF:000001">
    <property type="entry name" value="Phenylalanine--tRNA ligase beta subunit"/>
    <property type="match status" value="1"/>
</dbReference>
<dbReference type="InterPro" id="IPR005146">
    <property type="entry name" value="B3/B4_tRNA-bd"/>
</dbReference>
<evidence type="ECO:0000256" key="9">
    <source>
        <dbReference type="ARBA" id="ARBA00022840"/>
    </source>
</evidence>
<dbReference type="NCBIfam" id="TIGR00472">
    <property type="entry name" value="pheT_bact"/>
    <property type="match status" value="1"/>
</dbReference>
<dbReference type="InterPro" id="IPR033714">
    <property type="entry name" value="tRNA_bind_bactPheRS"/>
</dbReference>
<dbReference type="InterPro" id="IPR009061">
    <property type="entry name" value="DNA-bd_dom_put_sf"/>
</dbReference>
<comment type="cofactor">
    <cofactor evidence="15">
        <name>Mg(2+)</name>
        <dbReference type="ChEBI" id="CHEBI:18420"/>
    </cofactor>
    <text evidence="15">Binds 2 magnesium ions per tetramer.</text>
</comment>
<dbReference type="SUPFAM" id="SSF54991">
    <property type="entry name" value="Anticodon-binding domain of PheRS"/>
    <property type="match status" value="1"/>
</dbReference>
<evidence type="ECO:0000256" key="14">
    <source>
        <dbReference type="ARBA" id="ARBA00049255"/>
    </source>
</evidence>
<accession>A0A345P3L7</accession>
<evidence type="ECO:0000313" key="20">
    <source>
        <dbReference type="EMBL" id="AXI01876.1"/>
    </source>
</evidence>
<dbReference type="Pfam" id="PF03147">
    <property type="entry name" value="FDX-ACB"/>
    <property type="match status" value="1"/>
</dbReference>
<keyword evidence="7 15" id="KW-0479">Metal-binding</keyword>
<dbReference type="OrthoDB" id="9805455at2"/>
<dbReference type="SMART" id="SM00896">
    <property type="entry name" value="FDX-ACB"/>
    <property type="match status" value="1"/>
</dbReference>
<dbReference type="InterPro" id="IPR041616">
    <property type="entry name" value="PheRS_beta_core"/>
</dbReference>
<evidence type="ECO:0000256" key="15">
    <source>
        <dbReference type="HAMAP-Rule" id="MF_00283"/>
    </source>
</evidence>
<keyword evidence="6 15" id="KW-0436">Ligase</keyword>
<dbReference type="FunFam" id="3.30.56.10:FF:000002">
    <property type="entry name" value="Phenylalanine--tRNA ligase beta subunit"/>
    <property type="match status" value="1"/>
</dbReference>
<organism evidence="20 21">
    <name type="scientific">Aquirhabdus parva</name>
    <dbReference type="NCBI Taxonomy" id="2283318"/>
    <lineage>
        <taxon>Bacteria</taxon>
        <taxon>Pseudomonadati</taxon>
        <taxon>Pseudomonadota</taxon>
        <taxon>Gammaproteobacteria</taxon>
        <taxon>Moraxellales</taxon>
        <taxon>Moraxellaceae</taxon>
        <taxon>Aquirhabdus</taxon>
    </lineage>
</organism>
<feature type="domain" description="FDX-ACB" evidence="18">
    <location>
        <begin position="705"/>
        <end position="798"/>
    </location>
</feature>
<evidence type="ECO:0000256" key="4">
    <source>
        <dbReference type="ARBA" id="ARBA00022490"/>
    </source>
</evidence>
<evidence type="ECO:0000256" key="13">
    <source>
        <dbReference type="ARBA" id="ARBA00023146"/>
    </source>
</evidence>
<keyword evidence="8 15" id="KW-0547">Nucleotide-binding</keyword>
<dbReference type="PROSITE" id="PS50886">
    <property type="entry name" value="TRBD"/>
    <property type="match status" value="1"/>
</dbReference>
<keyword evidence="12 15" id="KW-0648">Protein biosynthesis</keyword>
<dbReference type="HAMAP" id="MF_00283">
    <property type="entry name" value="Phe_tRNA_synth_beta1"/>
    <property type="match status" value="1"/>
</dbReference>
<dbReference type="SMART" id="SM00873">
    <property type="entry name" value="B3_4"/>
    <property type="match status" value="1"/>
</dbReference>
<dbReference type="GO" id="GO:0000049">
    <property type="term" value="F:tRNA binding"/>
    <property type="evidence" value="ECO:0007669"/>
    <property type="project" value="UniProtKB-UniRule"/>
</dbReference>